<evidence type="ECO:0000259" key="8">
    <source>
        <dbReference type="PROSITE" id="PS52029"/>
    </source>
</evidence>
<evidence type="ECO:0000256" key="7">
    <source>
        <dbReference type="PROSITE-ProRule" id="PRU01373"/>
    </source>
</evidence>
<gene>
    <name evidence="9" type="ORF">ACFSW8_01135</name>
</gene>
<evidence type="ECO:0000256" key="2">
    <source>
        <dbReference type="ARBA" id="ARBA00005992"/>
    </source>
</evidence>
<reference evidence="10" key="1">
    <citation type="journal article" date="2019" name="Int. J. Syst. Evol. Microbiol.">
        <title>The Global Catalogue of Microorganisms (GCM) 10K type strain sequencing project: providing services to taxonomists for standard genome sequencing and annotation.</title>
        <authorList>
            <consortium name="The Broad Institute Genomics Platform"/>
            <consortium name="The Broad Institute Genome Sequencing Center for Infectious Disease"/>
            <person name="Wu L."/>
            <person name="Ma J."/>
        </authorList>
    </citation>
    <scope>NUCLEOTIDE SEQUENCE [LARGE SCALE GENOMIC DNA]</scope>
    <source>
        <strain evidence="10">CCUG 57942</strain>
    </source>
</reference>
<name>A0ABW4Z713_9BACT</name>
<accession>A0ABW4Z713</accession>
<comment type="caution">
    <text evidence="9">The sequence shown here is derived from an EMBL/GenBank/DDBJ whole genome shotgun (WGS) entry which is preliminary data.</text>
</comment>
<keyword evidence="3 9" id="KW-0808">Transferase</keyword>
<keyword evidence="9" id="KW-0012">Acyltransferase</keyword>
<organism evidence="9 10">
    <name type="scientific">Rubritalea tangerina</name>
    <dbReference type="NCBI Taxonomy" id="430798"/>
    <lineage>
        <taxon>Bacteria</taxon>
        <taxon>Pseudomonadati</taxon>
        <taxon>Verrucomicrobiota</taxon>
        <taxon>Verrucomicrobiia</taxon>
        <taxon>Verrucomicrobiales</taxon>
        <taxon>Rubritaleaceae</taxon>
        <taxon>Rubritalea</taxon>
    </lineage>
</organism>
<comment type="pathway">
    <text evidence="1 7">Cell wall biogenesis; peptidoglycan biosynthesis.</text>
</comment>
<evidence type="ECO:0000256" key="6">
    <source>
        <dbReference type="ARBA" id="ARBA00023316"/>
    </source>
</evidence>
<evidence type="ECO:0000256" key="1">
    <source>
        <dbReference type="ARBA" id="ARBA00004752"/>
    </source>
</evidence>
<dbReference type="RefSeq" id="WP_377177230.1">
    <property type="nucleotide sequence ID" value="NZ_JBHUJB010000005.1"/>
</dbReference>
<dbReference type="PANTHER" id="PTHR30582:SF2">
    <property type="entry name" value="L,D-TRANSPEPTIDASE YCIB-RELATED"/>
    <property type="match status" value="1"/>
</dbReference>
<evidence type="ECO:0000256" key="3">
    <source>
        <dbReference type="ARBA" id="ARBA00022679"/>
    </source>
</evidence>
<dbReference type="Gene3D" id="2.40.440.10">
    <property type="entry name" value="L,D-transpeptidase catalytic domain-like"/>
    <property type="match status" value="1"/>
</dbReference>
<dbReference type="EMBL" id="JBHUJB010000005">
    <property type="protein sequence ID" value="MFD2157497.1"/>
    <property type="molecule type" value="Genomic_DNA"/>
</dbReference>
<evidence type="ECO:0000313" key="10">
    <source>
        <dbReference type="Proteomes" id="UP001597389"/>
    </source>
</evidence>
<dbReference type="PANTHER" id="PTHR30582">
    <property type="entry name" value="L,D-TRANSPEPTIDASE"/>
    <property type="match status" value="1"/>
</dbReference>
<protein>
    <submittedName>
        <fullName evidence="9">L,D-transpeptidase</fullName>
        <ecNumber evidence="9">2.3.2.-</ecNumber>
    </submittedName>
</protein>
<dbReference type="Pfam" id="PF03734">
    <property type="entry name" value="YkuD"/>
    <property type="match status" value="1"/>
</dbReference>
<dbReference type="CDD" id="cd16913">
    <property type="entry name" value="YkuD_like"/>
    <property type="match status" value="1"/>
</dbReference>
<sequence>MKTKPHLHPALGLALVPIFLTSCEPGRAPQPNPNQTKAIDAVHVNPYKAGTYAHFTASKNYPKTYGIYRNEALLAKTNGSNAKVIVDRKLQRAFLLNNGEVAMDYPVSTGNKSFPTPAGKYQVLRKTKANKRSNLYGKIYDAEGKVVNSNADISKDPVPEGGRFEGALMSYWMRISWDGIGMHKGKVPRYPASHGCIRTYYKAVDTVYSKVAVGTPVVVR</sequence>
<feature type="active site" description="Proton donor/acceptor" evidence="7">
    <location>
        <position position="183"/>
    </location>
</feature>
<dbReference type="InterPro" id="IPR005490">
    <property type="entry name" value="LD_TPept_cat_dom"/>
</dbReference>
<dbReference type="PROSITE" id="PS51257">
    <property type="entry name" value="PROKAR_LIPOPROTEIN"/>
    <property type="match status" value="1"/>
</dbReference>
<dbReference type="EC" id="2.3.2.-" evidence="9"/>
<dbReference type="PROSITE" id="PS52029">
    <property type="entry name" value="LD_TPASE"/>
    <property type="match status" value="1"/>
</dbReference>
<feature type="domain" description="L,D-TPase catalytic" evidence="8">
    <location>
        <begin position="82"/>
        <end position="220"/>
    </location>
</feature>
<keyword evidence="4 7" id="KW-0133">Cell shape</keyword>
<dbReference type="SUPFAM" id="SSF141523">
    <property type="entry name" value="L,D-transpeptidase catalytic domain-like"/>
    <property type="match status" value="1"/>
</dbReference>
<evidence type="ECO:0000313" key="9">
    <source>
        <dbReference type="EMBL" id="MFD2157497.1"/>
    </source>
</evidence>
<comment type="similarity">
    <text evidence="2">Belongs to the YkuD family.</text>
</comment>
<dbReference type="GO" id="GO:0016746">
    <property type="term" value="F:acyltransferase activity"/>
    <property type="evidence" value="ECO:0007669"/>
    <property type="project" value="UniProtKB-KW"/>
</dbReference>
<feature type="active site" description="Nucleophile" evidence="7">
    <location>
        <position position="196"/>
    </location>
</feature>
<dbReference type="Proteomes" id="UP001597389">
    <property type="component" value="Unassembled WGS sequence"/>
</dbReference>
<keyword evidence="10" id="KW-1185">Reference proteome</keyword>
<keyword evidence="6 7" id="KW-0961">Cell wall biogenesis/degradation</keyword>
<proteinExistence type="inferred from homology"/>
<dbReference type="InterPro" id="IPR038063">
    <property type="entry name" value="Transpep_catalytic_dom"/>
</dbReference>
<evidence type="ECO:0000256" key="4">
    <source>
        <dbReference type="ARBA" id="ARBA00022960"/>
    </source>
</evidence>
<evidence type="ECO:0000256" key="5">
    <source>
        <dbReference type="ARBA" id="ARBA00022984"/>
    </source>
</evidence>
<keyword evidence="5 7" id="KW-0573">Peptidoglycan synthesis</keyword>
<dbReference type="InterPro" id="IPR050979">
    <property type="entry name" value="LD-transpeptidase"/>
</dbReference>